<name>A0A1V3WVC5_MYCKA</name>
<gene>
    <name evidence="2" type="ORF">BZL30_6272</name>
</gene>
<evidence type="ECO:0000313" key="3">
    <source>
        <dbReference type="Proteomes" id="UP000189229"/>
    </source>
</evidence>
<accession>A0A1V3WVC5</accession>
<organism evidence="2 3">
    <name type="scientific">Mycobacterium kansasii</name>
    <dbReference type="NCBI Taxonomy" id="1768"/>
    <lineage>
        <taxon>Bacteria</taxon>
        <taxon>Bacillati</taxon>
        <taxon>Actinomycetota</taxon>
        <taxon>Actinomycetes</taxon>
        <taxon>Mycobacteriales</taxon>
        <taxon>Mycobacteriaceae</taxon>
        <taxon>Mycobacterium</taxon>
    </lineage>
</organism>
<feature type="region of interest" description="Disordered" evidence="1">
    <location>
        <begin position="28"/>
        <end position="49"/>
    </location>
</feature>
<evidence type="ECO:0000313" key="2">
    <source>
        <dbReference type="EMBL" id="OOK70271.1"/>
    </source>
</evidence>
<dbReference type="Proteomes" id="UP000189229">
    <property type="component" value="Unassembled WGS sequence"/>
</dbReference>
<sequence length="49" mass="5319">MRERMGLVRFKIYDAGYEASVAETTSPAGFSFHRGPCNHISPTSTPSSA</sequence>
<dbReference type="EMBL" id="MVBM01000006">
    <property type="protein sequence ID" value="OOK70271.1"/>
    <property type="molecule type" value="Genomic_DNA"/>
</dbReference>
<proteinExistence type="predicted"/>
<evidence type="ECO:0000256" key="1">
    <source>
        <dbReference type="SAM" id="MobiDB-lite"/>
    </source>
</evidence>
<feature type="compositionally biased region" description="Polar residues" evidence="1">
    <location>
        <begin position="40"/>
        <end position="49"/>
    </location>
</feature>
<reference evidence="2 3" key="1">
    <citation type="submission" date="2017-02" db="EMBL/GenBank/DDBJ databases">
        <title>Complete genome sequences of Mycobacterium kansasii strains isolated from rhesus macaques.</title>
        <authorList>
            <person name="Panda A."/>
            <person name="Nagaraj S."/>
            <person name="Zhao X."/>
            <person name="Tettelin H."/>
            <person name="Detolla L.J."/>
        </authorList>
    </citation>
    <scope>NUCLEOTIDE SEQUENCE [LARGE SCALE GENOMIC DNA]</scope>
    <source>
        <strain evidence="2 3">11-3813</strain>
    </source>
</reference>
<dbReference type="AlphaFoldDB" id="A0A1V3WVC5"/>
<protein>
    <submittedName>
        <fullName evidence="2">Uncharacterized protein</fullName>
    </submittedName>
</protein>
<comment type="caution">
    <text evidence="2">The sequence shown here is derived from an EMBL/GenBank/DDBJ whole genome shotgun (WGS) entry which is preliminary data.</text>
</comment>